<gene>
    <name evidence="2" type="ORF">RRG08_018789</name>
</gene>
<evidence type="ECO:0000313" key="2">
    <source>
        <dbReference type="EMBL" id="KAK3800339.1"/>
    </source>
</evidence>
<name>A0AAE1EAE3_9GAST</name>
<evidence type="ECO:0000313" key="3">
    <source>
        <dbReference type="Proteomes" id="UP001283361"/>
    </source>
</evidence>
<dbReference type="EMBL" id="JAWDGP010000460">
    <property type="protein sequence ID" value="KAK3800339.1"/>
    <property type="molecule type" value="Genomic_DNA"/>
</dbReference>
<reference evidence="2" key="1">
    <citation type="journal article" date="2023" name="G3 (Bethesda)">
        <title>A reference genome for the long-term kleptoplast-retaining sea slug Elysia crispata morphotype clarki.</title>
        <authorList>
            <person name="Eastman K.E."/>
            <person name="Pendleton A.L."/>
            <person name="Shaikh M.A."/>
            <person name="Suttiyut T."/>
            <person name="Ogas R."/>
            <person name="Tomko P."/>
            <person name="Gavelis G."/>
            <person name="Widhalm J.R."/>
            <person name="Wisecaver J.H."/>
        </authorList>
    </citation>
    <scope>NUCLEOTIDE SEQUENCE</scope>
    <source>
        <strain evidence="2">ECLA1</strain>
    </source>
</reference>
<feature type="chain" id="PRO_5042005135" description="Secreted protein" evidence="1">
    <location>
        <begin position="19"/>
        <end position="90"/>
    </location>
</feature>
<dbReference type="Proteomes" id="UP001283361">
    <property type="component" value="Unassembled WGS sequence"/>
</dbReference>
<evidence type="ECO:0008006" key="4">
    <source>
        <dbReference type="Google" id="ProtNLM"/>
    </source>
</evidence>
<protein>
    <recommendedName>
        <fullName evidence="4">Secreted protein</fullName>
    </recommendedName>
</protein>
<organism evidence="2 3">
    <name type="scientific">Elysia crispata</name>
    <name type="common">lettuce slug</name>
    <dbReference type="NCBI Taxonomy" id="231223"/>
    <lineage>
        <taxon>Eukaryota</taxon>
        <taxon>Metazoa</taxon>
        <taxon>Spiralia</taxon>
        <taxon>Lophotrochozoa</taxon>
        <taxon>Mollusca</taxon>
        <taxon>Gastropoda</taxon>
        <taxon>Heterobranchia</taxon>
        <taxon>Euthyneura</taxon>
        <taxon>Panpulmonata</taxon>
        <taxon>Sacoglossa</taxon>
        <taxon>Placobranchoidea</taxon>
        <taxon>Plakobranchidae</taxon>
        <taxon>Elysia</taxon>
    </lineage>
</organism>
<proteinExistence type="predicted"/>
<evidence type="ECO:0000256" key="1">
    <source>
        <dbReference type="SAM" id="SignalP"/>
    </source>
</evidence>
<sequence>MVLWLCFLSMVCCRVSSGLCGLRQSSDQLHLTRVWPAITGHWTAEELRVWSWPGNAQGGQVTRQAQLELAGKCGSNEGARAREFTLGYWA</sequence>
<feature type="signal peptide" evidence="1">
    <location>
        <begin position="1"/>
        <end position="18"/>
    </location>
</feature>
<accession>A0AAE1EAE3</accession>
<dbReference type="AlphaFoldDB" id="A0AAE1EAE3"/>
<keyword evidence="1" id="KW-0732">Signal</keyword>
<comment type="caution">
    <text evidence="2">The sequence shown here is derived from an EMBL/GenBank/DDBJ whole genome shotgun (WGS) entry which is preliminary data.</text>
</comment>
<keyword evidence="3" id="KW-1185">Reference proteome</keyword>